<dbReference type="InterPro" id="IPR025110">
    <property type="entry name" value="AMP-bd_C"/>
</dbReference>
<dbReference type="InterPro" id="IPR013120">
    <property type="entry name" value="FAR_NAD-bd"/>
</dbReference>
<dbReference type="Gene3D" id="3.30.300.30">
    <property type="match status" value="1"/>
</dbReference>
<dbReference type="PROSITE" id="PS50075">
    <property type="entry name" value="CARRIER"/>
    <property type="match status" value="1"/>
</dbReference>
<dbReference type="SUPFAM" id="SSF56801">
    <property type="entry name" value="Acetyl-CoA synthetase-like"/>
    <property type="match status" value="1"/>
</dbReference>
<dbReference type="Pfam" id="PF13193">
    <property type="entry name" value="AMP-binding_C"/>
    <property type="match status" value="1"/>
</dbReference>
<dbReference type="Gene3D" id="3.40.50.12780">
    <property type="entry name" value="N-terminal domain of ligase-like"/>
    <property type="match status" value="1"/>
</dbReference>
<dbReference type="InterPro" id="IPR042099">
    <property type="entry name" value="ANL_N_sf"/>
</dbReference>
<dbReference type="PROSITE" id="PS00455">
    <property type="entry name" value="AMP_BINDING"/>
    <property type="match status" value="1"/>
</dbReference>
<dbReference type="InterPro" id="IPR036291">
    <property type="entry name" value="NAD(P)-bd_dom_sf"/>
</dbReference>
<dbReference type="InterPro" id="IPR036736">
    <property type="entry name" value="ACP-like_sf"/>
</dbReference>
<dbReference type="SMART" id="SM00823">
    <property type="entry name" value="PKS_PP"/>
    <property type="match status" value="1"/>
</dbReference>
<dbReference type="PROSITE" id="PS00012">
    <property type="entry name" value="PHOSPHOPANTETHEINE"/>
    <property type="match status" value="1"/>
</dbReference>
<dbReference type="SUPFAM" id="SSF52777">
    <property type="entry name" value="CoA-dependent acyltransferases"/>
    <property type="match status" value="2"/>
</dbReference>
<dbReference type="InterPro" id="IPR045851">
    <property type="entry name" value="AMP-bd_C_sf"/>
</dbReference>
<dbReference type="Pfam" id="PF00550">
    <property type="entry name" value="PP-binding"/>
    <property type="match status" value="1"/>
</dbReference>
<dbReference type="Gene3D" id="3.40.50.720">
    <property type="entry name" value="NAD(P)-binding Rossmann-like Domain"/>
    <property type="match status" value="1"/>
</dbReference>
<dbReference type="CDD" id="cd05235">
    <property type="entry name" value="SDR_e1"/>
    <property type="match status" value="1"/>
</dbReference>
<dbReference type="Gene3D" id="3.30.559.10">
    <property type="entry name" value="Chloramphenicol acetyltransferase-like domain"/>
    <property type="match status" value="1"/>
</dbReference>
<dbReference type="PANTHER" id="PTHR45527">
    <property type="entry name" value="NONRIBOSOMAL PEPTIDE SYNTHETASE"/>
    <property type="match status" value="1"/>
</dbReference>
<proteinExistence type="predicted"/>
<feature type="domain" description="Carrier" evidence="6">
    <location>
        <begin position="966"/>
        <end position="1041"/>
    </location>
</feature>
<organism evidence="7 8">
    <name type="scientific">Nonomuraea soli</name>
    <dbReference type="NCBI Taxonomy" id="1032476"/>
    <lineage>
        <taxon>Bacteria</taxon>
        <taxon>Bacillati</taxon>
        <taxon>Actinomycetota</taxon>
        <taxon>Actinomycetes</taxon>
        <taxon>Streptosporangiales</taxon>
        <taxon>Streptosporangiaceae</taxon>
        <taxon>Nonomuraea</taxon>
    </lineage>
</organism>
<evidence type="ECO:0000259" key="6">
    <source>
        <dbReference type="PROSITE" id="PS50075"/>
    </source>
</evidence>
<dbReference type="GO" id="GO:0043041">
    <property type="term" value="P:amino acid activation for nonribosomal peptide biosynthetic process"/>
    <property type="evidence" value="ECO:0007669"/>
    <property type="project" value="TreeGrafter"/>
</dbReference>
<evidence type="ECO:0000256" key="2">
    <source>
        <dbReference type="ARBA" id="ARBA00022450"/>
    </source>
</evidence>
<dbReference type="GO" id="GO:0008610">
    <property type="term" value="P:lipid biosynthetic process"/>
    <property type="evidence" value="ECO:0007669"/>
    <property type="project" value="UniProtKB-ARBA"/>
</dbReference>
<evidence type="ECO:0000313" key="8">
    <source>
        <dbReference type="Proteomes" id="UP000530928"/>
    </source>
</evidence>
<dbReference type="InterPro" id="IPR020845">
    <property type="entry name" value="AMP-binding_CS"/>
</dbReference>
<accession>A0A7W0CGH4</accession>
<keyword evidence="2" id="KW-0596">Phosphopantetheine</keyword>
<dbReference type="CDD" id="cd05930">
    <property type="entry name" value="A_NRPS"/>
    <property type="match status" value="1"/>
</dbReference>
<dbReference type="InterPro" id="IPR023213">
    <property type="entry name" value="CAT-like_dom_sf"/>
</dbReference>
<comment type="caution">
    <text evidence="7">The sequence shown here is derived from an EMBL/GenBank/DDBJ whole genome shotgun (WGS) entry which is preliminary data.</text>
</comment>
<dbReference type="Pfam" id="PF00668">
    <property type="entry name" value="Condensation"/>
    <property type="match status" value="1"/>
</dbReference>
<evidence type="ECO:0000256" key="3">
    <source>
        <dbReference type="ARBA" id="ARBA00022553"/>
    </source>
</evidence>
<dbReference type="InterPro" id="IPR001242">
    <property type="entry name" value="Condensation_dom"/>
</dbReference>
<comment type="cofactor">
    <cofactor evidence="1">
        <name>pantetheine 4'-phosphate</name>
        <dbReference type="ChEBI" id="CHEBI:47942"/>
    </cofactor>
</comment>
<name>A0A7W0CGH4_9ACTN</name>
<dbReference type="FunFam" id="1.10.1200.10:FF:000005">
    <property type="entry name" value="Nonribosomal peptide synthetase 1"/>
    <property type="match status" value="1"/>
</dbReference>
<dbReference type="CDD" id="cd19531">
    <property type="entry name" value="LCL_NRPS-like"/>
    <property type="match status" value="1"/>
</dbReference>
<keyword evidence="4" id="KW-0436">Ligase</keyword>
<keyword evidence="3" id="KW-0597">Phosphoprotein</keyword>
<dbReference type="Proteomes" id="UP000530928">
    <property type="component" value="Unassembled WGS sequence"/>
</dbReference>
<dbReference type="GO" id="GO:0016874">
    <property type="term" value="F:ligase activity"/>
    <property type="evidence" value="ECO:0007669"/>
    <property type="project" value="UniProtKB-KW"/>
</dbReference>
<protein>
    <submittedName>
        <fullName evidence="7">Amino acid adenylation domain-containing protein/thioester reductase-like protein</fullName>
    </submittedName>
</protein>
<reference evidence="7 8" key="1">
    <citation type="submission" date="2020-07" db="EMBL/GenBank/DDBJ databases">
        <title>Genomic Encyclopedia of Type Strains, Phase IV (KMG-IV): sequencing the most valuable type-strain genomes for metagenomic binning, comparative biology and taxonomic classification.</title>
        <authorList>
            <person name="Goeker M."/>
        </authorList>
    </citation>
    <scope>NUCLEOTIDE SEQUENCE [LARGE SCALE GENOMIC DNA]</scope>
    <source>
        <strain evidence="7 8">DSM 45533</strain>
    </source>
</reference>
<dbReference type="InterPro" id="IPR006162">
    <property type="entry name" value="Ppantetheine_attach_site"/>
</dbReference>
<dbReference type="SUPFAM" id="SSF51735">
    <property type="entry name" value="NAD(P)-binding Rossmann-fold domains"/>
    <property type="match status" value="1"/>
</dbReference>
<evidence type="ECO:0000256" key="4">
    <source>
        <dbReference type="ARBA" id="ARBA00022598"/>
    </source>
</evidence>
<dbReference type="InterPro" id="IPR000873">
    <property type="entry name" value="AMP-dep_synth/lig_dom"/>
</dbReference>
<dbReference type="GO" id="GO:0031177">
    <property type="term" value="F:phosphopantetheine binding"/>
    <property type="evidence" value="ECO:0007669"/>
    <property type="project" value="InterPro"/>
</dbReference>
<dbReference type="GO" id="GO:0005737">
    <property type="term" value="C:cytoplasm"/>
    <property type="evidence" value="ECO:0007669"/>
    <property type="project" value="TreeGrafter"/>
</dbReference>
<dbReference type="GO" id="GO:0044550">
    <property type="term" value="P:secondary metabolite biosynthetic process"/>
    <property type="evidence" value="ECO:0007669"/>
    <property type="project" value="TreeGrafter"/>
</dbReference>
<gene>
    <name evidence="7" type="ORF">HNR30_001908</name>
</gene>
<evidence type="ECO:0000313" key="7">
    <source>
        <dbReference type="EMBL" id="MBA2890567.1"/>
    </source>
</evidence>
<sequence length="1422" mass="150443">MSRLPAGTIARLMAARRAGAIPRREPGVPVPLTPAQERIRFLQQAGQDFSAYLCWAGERLRGELREEAVRQALSEIVARHEALRTALVEQPPAGAVPAAGPVQVVHEAVDPPLEVAEADGEAEARALTDAFVTRPMPPDRPPLLRALLVRLAPDDHVLVLAAHHAICDGASMGVLLSELYGLLAGAVLEPPGTQFPDYAAQLSGGGEREREFWREELSGAPSLLSLPADRPRPAVPSGAGARVSVTLTPARHARLRDSARAGRDTTFTIMLAALAITLSRLAGQDDVVIGSPADGRDLPELERSVGMYVNTLALRLRLDGDPTVGQVREQAFQVAMRAVDHRATPFDEVVGLAAGARDLSHNPLFQVMLVEEAAAAREPAGGLRREAWWLPAPEARFDLTVVASTGQDFVLHLDYAADLFDEPSMTVLSAQLVEALDALLDTPDLRLSQVLTPDEGPGDGLSQPMSGIVADEPSGPSSAAAPDGDLDVVAEIAAQARIRPGAPALIDAGGVVTYGELLARADDLAGRLRPLIEHEGTVVGMALPTGTDAVIAIVGILRAGAAYLPLDPTHPPARLAGLLARAGAAAVVHPGLTVQPLPAKAAAGTAGLAYVIYTSGSTGAPKGVMVTHRTLSALTRSFRDVHGFAEGHRVLMLPPLTFDASVGDLFPVLTSGAALVTHPEPARLDGQELLAFCREHRITAVDTAASLWRRWVADLADEGVPDDWPVTLVMVGGEEVRAQDARTWQRLTGGRCDLVNHYGPTEATVCATTHWLRGGDDLTRLGRVPIGTPLPHVRARIQDRGGRPVPRGAVGELFLGGDCLARGYLGEPALTAAAFVPDPSGPPGARMYGTGDLARMRPDGSIEFHGRRDRQVKVRGHRIEPAEIEQAVAAYPGVTDSVVTAARDRLVAYVAGVDDPDELRRFLRARLPGHLVPGVIVPVEAIALTAHGKIDHSALPEAPDAPGRTPPRGDGERRLAEVWQRVLGVPEVGRNDGFFAVGGHSLLAAKVVTEIRREFGVELPLRAVLETADLAELAALIERGALPDETPDLEAHATLPQDLAEAFRGPYRTSPRRAGARTILLTGATGFLGAHLVEELLARTDATLLCLVRAADPEQAVERVVANRRAYGLAAGTERLAGLPGDLTAERFGLDEVAFSALAGTVDVICHNGGRVNFAESFERLRPANVGGTLSALRLAALGGADLHLVSTLGVFLGSAHRDQKVTENDPPDDPAGLGSGYDMSKWVADRLARHARQAGARVSVHRPARVTGHSVTGRGNAGDYFSRLLVTCLQLGMVPDLEHEEDLAPVDHVAAGIAHLIGEGQGGDHHYFNAATLSYAGIAGALEAELVPWRRWRQAVLDQGDAGPMAPFAGVLGEEAPRFDRPGFDCSHTENLLARAGIVCPPAGPDLLRRYVADLTGVSTA</sequence>
<dbReference type="Gene3D" id="3.30.559.30">
    <property type="entry name" value="Nonribosomal peptide synthetase, condensation domain"/>
    <property type="match status" value="1"/>
</dbReference>
<evidence type="ECO:0000256" key="1">
    <source>
        <dbReference type="ARBA" id="ARBA00001957"/>
    </source>
</evidence>
<dbReference type="Pfam" id="PF07993">
    <property type="entry name" value="NAD_binding_4"/>
    <property type="match status" value="1"/>
</dbReference>
<feature type="region of interest" description="Disordered" evidence="5">
    <location>
        <begin position="450"/>
        <end position="482"/>
    </location>
</feature>
<dbReference type="InterPro" id="IPR020806">
    <property type="entry name" value="PKS_PP-bd"/>
</dbReference>
<dbReference type="Gene3D" id="1.10.1200.10">
    <property type="entry name" value="ACP-like"/>
    <property type="match status" value="1"/>
</dbReference>
<dbReference type="InterPro" id="IPR010080">
    <property type="entry name" value="Thioester_reductase-like_dom"/>
</dbReference>
<keyword evidence="8" id="KW-1185">Reference proteome</keyword>
<dbReference type="InterPro" id="IPR009081">
    <property type="entry name" value="PP-bd_ACP"/>
</dbReference>
<dbReference type="NCBIfam" id="TIGR01746">
    <property type="entry name" value="Thioester-redct"/>
    <property type="match status" value="1"/>
</dbReference>
<evidence type="ECO:0000256" key="5">
    <source>
        <dbReference type="SAM" id="MobiDB-lite"/>
    </source>
</evidence>
<dbReference type="RefSeq" id="WP_181609381.1">
    <property type="nucleotide sequence ID" value="NZ_BAABAM010000006.1"/>
</dbReference>
<feature type="region of interest" description="Disordered" evidence="5">
    <location>
        <begin position="953"/>
        <end position="972"/>
    </location>
</feature>
<dbReference type="SUPFAM" id="SSF47336">
    <property type="entry name" value="ACP-like"/>
    <property type="match status" value="1"/>
</dbReference>
<dbReference type="InterPro" id="IPR010071">
    <property type="entry name" value="AA_adenyl_dom"/>
</dbReference>
<dbReference type="NCBIfam" id="TIGR01733">
    <property type="entry name" value="AA-adenyl-dom"/>
    <property type="match status" value="1"/>
</dbReference>
<dbReference type="PANTHER" id="PTHR45527:SF1">
    <property type="entry name" value="FATTY ACID SYNTHASE"/>
    <property type="match status" value="1"/>
</dbReference>
<dbReference type="EMBL" id="JACDUR010000002">
    <property type="protein sequence ID" value="MBA2890567.1"/>
    <property type="molecule type" value="Genomic_DNA"/>
</dbReference>
<dbReference type="Pfam" id="PF00501">
    <property type="entry name" value="AMP-binding"/>
    <property type="match status" value="2"/>
</dbReference>